<keyword evidence="3" id="KW-1185">Reference proteome</keyword>
<name>A0AA40BCC7_9PEZI</name>
<dbReference type="AlphaFoldDB" id="A0AA40BCC7"/>
<evidence type="ECO:0000313" key="2">
    <source>
        <dbReference type="EMBL" id="KAK0731652.1"/>
    </source>
</evidence>
<reference evidence="2" key="1">
    <citation type="submission" date="2023-06" db="EMBL/GenBank/DDBJ databases">
        <title>Genome-scale phylogeny and comparative genomics of the fungal order Sordariales.</title>
        <authorList>
            <consortium name="Lawrence Berkeley National Laboratory"/>
            <person name="Hensen N."/>
            <person name="Bonometti L."/>
            <person name="Westerberg I."/>
            <person name="Brannstrom I.O."/>
            <person name="Guillou S."/>
            <person name="Cros-Aarteil S."/>
            <person name="Calhoun S."/>
            <person name="Haridas S."/>
            <person name="Kuo A."/>
            <person name="Mondo S."/>
            <person name="Pangilinan J."/>
            <person name="Riley R."/>
            <person name="Labutti K."/>
            <person name="Andreopoulos B."/>
            <person name="Lipzen A."/>
            <person name="Chen C."/>
            <person name="Yanf M."/>
            <person name="Daum C."/>
            <person name="Ng V."/>
            <person name="Clum A."/>
            <person name="Steindorff A."/>
            <person name="Ohm R."/>
            <person name="Martin F."/>
            <person name="Silar P."/>
            <person name="Natvig D."/>
            <person name="Lalanne C."/>
            <person name="Gautier V."/>
            <person name="Ament-Velasquez S.L."/>
            <person name="Kruys A."/>
            <person name="Hutchinson M.I."/>
            <person name="Powell A.J."/>
            <person name="Barry K."/>
            <person name="Miller A.N."/>
            <person name="Grigoriev I.V."/>
            <person name="Debuchy R."/>
            <person name="Gladieux P."/>
            <person name="Thoren M.H."/>
            <person name="Johannesson H."/>
        </authorList>
    </citation>
    <scope>NUCLEOTIDE SEQUENCE</scope>
    <source>
        <strain evidence="2">SMH4607-1</strain>
    </source>
</reference>
<sequence>MSTLWSKSSWTLVTRSARPPRRLTTRPPNPNCCCPALLNFDSQRRFTVTTHRRQAPLDSTLEDMAPKAPKFDIKTPKGTKDCTPPQFALST</sequence>
<gene>
    <name evidence="2" type="ORF">B0H67DRAFT_565450</name>
</gene>
<evidence type="ECO:0000313" key="3">
    <source>
        <dbReference type="Proteomes" id="UP001172102"/>
    </source>
</evidence>
<feature type="compositionally biased region" description="Basic and acidic residues" evidence="1">
    <location>
        <begin position="69"/>
        <end position="80"/>
    </location>
</feature>
<organism evidence="2 3">
    <name type="scientific">Lasiosphaeris hirsuta</name>
    <dbReference type="NCBI Taxonomy" id="260670"/>
    <lineage>
        <taxon>Eukaryota</taxon>
        <taxon>Fungi</taxon>
        <taxon>Dikarya</taxon>
        <taxon>Ascomycota</taxon>
        <taxon>Pezizomycotina</taxon>
        <taxon>Sordariomycetes</taxon>
        <taxon>Sordariomycetidae</taxon>
        <taxon>Sordariales</taxon>
        <taxon>Lasiosphaeriaceae</taxon>
        <taxon>Lasiosphaeris</taxon>
    </lineage>
</organism>
<proteinExistence type="predicted"/>
<comment type="caution">
    <text evidence="2">The sequence shown here is derived from an EMBL/GenBank/DDBJ whole genome shotgun (WGS) entry which is preliminary data.</text>
</comment>
<dbReference type="EMBL" id="JAUKUA010000001">
    <property type="protein sequence ID" value="KAK0731652.1"/>
    <property type="molecule type" value="Genomic_DNA"/>
</dbReference>
<dbReference type="Proteomes" id="UP001172102">
    <property type="component" value="Unassembled WGS sequence"/>
</dbReference>
<feature type="region of interest" description="Disordered" evidence="1">
    <location>
        <begin position="68"/>
        <end position="91"/>
    </location>
</feature>
<evidence type="ECO:0000256" key="1">
    <source>
        <dbReference type="SAM" id="MobiDB-lite"/>
    </source>
</evidence>
<accession>A0AA40BCC7</accession>
<protein>
    <submittedName>
        <fullName evidence="2">Uncharacterized protein</fullName>
    </submittedName>
</protein>